<dbReference type="AlphaFoldDB" id="A0A844YKK6"/>
<dbReference type="GO" id="GO:0016787">
    <property type="term" value="F:hydrolase activity"/>
    <property type="evidence" value="ECO:0007669"/>
    <property type="project" value="UniProtKB-KW"/>
</dbReference>
<dbReference type="RefSeq" id="WP_160677437.1">
    <property type="nucleotide sequence ID" value="NZ_WTYN01000006.1"/>
</dbReference>
<dbReference type="OrthoDB" id="7618865at2"/>
<dbReference type="GO" id="GO:0006355">
    <property type="term" value="P:regulation of DNA-templated transcription"/>
    <property type="evidence" value="ECO:0007669"/>
    <property type="project" value="InterPro"/>
</dbReference>
<sequence>MVANNRDALPAQDDEERLREWLIDYDRILAELDRDPDGFAARFHDEVLQHDFTPSAIVDRVAMAIAVLDVGKRGTRFESEGVTQALREAIDWELAEYVALTGKSRLHATEADRWPAVVAYVALADAEGWDLPGIPADVLDEPQGERVIFVAQSEADSNAIVWACQAYAMTALETRAVVSALMVPTMKEAAEHAGISHDTMRQAISSATAKAGARNFPGLVQTISLLSMGIDPASRDREAVLMDLWGLTPRQAAVAALLAQGLSRRTTAHALSISEATVKKETEIVFANTAAESAADLSRRISAAYGMHVMAGASGGRVSWADRTIDPLRFISRRDGSRIAISDYGPRGGRPVLIVHSSMTARHPPRGLVRELAERGYRPITIDRPGYGLTEIEAVSDPALSQDPFGPAARDMATVMDALRIDRLDIIARGGAQAVLAFGALFPERVGSVVLVNPDAPSKRDDHRVGPIGAFKEFYLRNPWLIATAGHFLARQLNRRTAENMMRRSMQQSPPDLALLDNPEVVDDYYRALRPFGAGKLQGYVREQTYFATRPTDAYRPDSHGWKVLISGHDTFSDPQDMLDYWSALLPDASVDMVPHGGRLLAYAEPGLIVEALEACRRDD</sequence>
<gene>
    <name evidence="2" type="ORF">GRI48_13600</name>
</gene>
<dbReference type="Gene3D" id="1.10.10.10">
    <property type="entry name" value="Winged helix-like DNA-binding domain superfamily/Winged helix DNA-binding domain"/>
    <property type="match status" value="1"/>
</dbReference>
<dbReference type="InterPro" id="IPR000792">
    <property type="entry name" value="Tscrpt_reg_LuxR_C"/>
</dbReference>
<dbReference type="InterPro" id="IPR036388">
    <property type="entry name" value="WH-like_DNA-bd_sf"/>
</dbReference>
<dbReference type="SMART" id="SM00421">
    <property type="entry name" value="HTH_LUXR"/>
    <property type="match status" value="1"/>
</dbReference>
<feature type="domain" description="HTH luxR-type" evidence="1">
    <location>
        <begin position="244"/>
        <end position="301"/>
    </location>
</feature>
<keyword evidence="3" id="KW-1185">Reference proteome</keyword>
<accession>A0A844YKK6</accession>
<dbReference type="InterPro" id="IPR029058">
    <property type="entry name" value="AB_hydrolase_fold"/>
</dbReference>
<dbReference type="EMBL" id="WTYN01000006">
    <property type="protein sequence ID" value="MXO64035.1"/>
    <property type="molecule type" value="Genomic_DNA"/>
</dbReference>
<evidence type="ECO:0000259" key="1">
    <source>
        <dbReference type="SMART" id="SM00421"/>
    </source>
</evidence>
<protein>
    <submittedName>
        <fullName evidence="2">Alpha/beta fold hydrolase</fullName>
    </submittedName>
</protein>
<dbReference type="InterPro" id="IPR000073">
    <property type="entry name" value="AB_hydrolase_1"/>
</dbReference>
<dbReference type="SUPFAM" id="SSF53474">
    <property type="entry name" value="alpha/beta-Hydrolases"/>
    <property type="match status" value="1"/>
</dbReference>
<dbReference type="GO" id="GO:0003677">
    <property type="term" value="F:DNA binding"/>
    <property type="evidence" value="ECO:0007669"/>
    <property type="project" value="InterPro"/>
</dbReference>
<evidence type="ECO:0000313" key="2">
    <source>
        <dbReference type="EMBL" id="MXO64035.1"/>
    </source>
</evidence>
<reference evidence="2 3" key="1">
    <citation type="submission" date="2019-12" db="EMBL/GenBank/DDBJ databases">
        <title>Genomic-based taxomic classification of the family Erythrobacteraceae.</title>
        <authorList>
            <person name="Xu L."/>
        </authorList>
    </citation>
    <scope>NUCLEOTIDE SEQUENCE [LARGE SCALE GENOMIC DNA]</scope>
    <source>
        <strain evidence="2 3">MCCC 1A09965</strain>
    </source>
</reference>
<dbReference type="InterPro" id="IPR016032">
    <property type="entry name" value="Sig_transdc_resp-reg_C-effctor"/>
</dbReference>
<comment type="caution">
    <text evidence="2">The sequence shown here is derived from an EMBL/GenBank/DDBJ whole genome shotgun (WGS) entry which is preliminary data.</text>
</comment>
<dbReference type="Gene3D" id="3.40.50.1820">
    <property type="entry name" value="alpha/beta hydrolase"/>
    <property type="match status" value="1"/>
</dbReference>
<name>A0A844YKK6_9SPHN</name>
<dbReference type="SUPFAM" id="SSF46894">
    <property type="entry name" value="C-terminal effector domain of the bipartite response regulators"/>
    <property type="match status" value="1"/>
</dbReference>
<organism evidence="2 3">
    <name type="scientific">Qipengyuania oceanensis</name>
    <dbReference type="NCBI Taxonomy" id="1463597"/>
    <lineage>
        <taxon>Bacteria</taxon>
        <taxon>Pseudomonadati</taxon>
        <taxon>Pseudomonadota</taxon>
        <taxon>Alphaproteobacteria</taxon>
        <taxon>Sphingomonadales</taxon>
        <taxon>Erythrobacteraceae</taxon>
        <taxon>Qipengyuania</taxon>
    </lineage>
</organism>
<dbReference type="Proteomes" id="UP000445582">
    <property type="component" value="Unassembled WGS sequence"/>
</dbReference>
<keyword evidence="2" id="KW-0378">Hydrolase</keyword>
<evidence type="ECO:0000313" key="3">
    <source>
        <dbReference type="Proteomes" id="UP000445582"/>
    </source>
</evidence>
<proteinExistence type="predicted"/>
<dbReference type="Pfam" id="PF00561">
    <property type="entry name" value="Abhydrolase_1"/>
    <property type="match status" value="1"/>
</dbReference>